<reference evidence="2 3" key="1">
    <citation type="submission" date="2023-02" db="EMBL/GenBank/DDBJ databases">
        <title>LHISI_Scaffold_Assembly.</title>
        <authorList>
            <person name="Stuart O.P."/>
            <person name="Cleave R."/>
            <person name="Magrath M.J.L."/>
            <person name="Mikheyev A.S."/>
        </authorList>
    </citation>
    <scope>NUCLEOTIDE SEQUENCE [LARGE SCALE GENOMIC DNA]</scope>
    <source>
        <strain evidence="2">Daus_M_001</strain>
        <tissue evidence="2">Leg muscle</tissue>
    </source>
</reference>
<dbReference type="PANTHER" id="PTHR47272">
    <property type="entry name" value="DDE_TNP_1_7 DOMAIN-CONTAINING PROTEIN"/>
    <property type="match status" value="1"/>
</dbReference>
<dbReference type="EMBL" id="JARBHB010000017">
    <property type="protein sequence ID" value="KAJ8866063.1"/>
    <property type="molecule type" value="Genomic_DNA"/>
</dbReference>
<sequence>MYWEPSFRIPLICENLSINRFYKLRQNFHKVSPIYDCIRSRSLELEMEERLSIDEQMVPFKGTLNFKQYVRNKPIRWGVKILALGQLLLGCVSCFSTTILAHIDSSNGCTINREILQAFTSDTEMKKKPRGFVQEVVSSDGIILTKCNDNSYVVIGSNFVGIGQKDTCRRWDKKRKQFIILKD</sequence>
<dbReference type="Pfam" id="PF13843">
    <property type="entry name" value="DDE_Tnp_1_7"/>
    <property type="match status" value="1"/>
</dbReference>
<keyword evidence="3" id="KW-1185">Reference proteome</keyword>
<gene>
    <name evidence="2" type="ORF">PR048_033587</name>
</gene>
<proteinExistence type="predicted"/>
<protein>
    <recommendedName>
        <fullName evidence="1">PiggyBac transposable element-derived protein domain-containing protein</fullName>
    </recommendedName>
</protein>
<dbReference type="Proteomes" id="UP001159363">
    <property type="component" value="Chromosome 16"/>
</dbReference>
<feature type="domain" description="PiggyBac transposable element-derived protein" evidence="1">
    <location>
        <begin position="14"/>
        <end position="84"/>
    </location>
</feature>
<dbReference type="PANTHER" id="PTHR47272:SF1">
    <property type="entry name" value="PIGGYBAC TRANSPOSABLE ELEMENT-DERIVED PROTEIN 3-LIKE"/>
    <property type="match status" value="1"/>
</dbReference>
<evidence type="ECO:0000313" key="2">
    <source>
        <dbReference type="EMBL" id="KAJ8866063.1"/>
    </source>
</evidence>
<dbReference type="InterPro" id="IPR029526">
    <property type="entry name" value="PGBD"/>
</dbReference>
<accession>A0ABQ9G0Q2</accession>
<comment type="caution">
    <text evidence="2">The sequence shown here is derived from an EMBL/GenBank/DDBJ whole genome shotgun (WGS) entry which is preliminary data.</text>
</comment>
<organism evidence="2 3">
    <name type="scientific">Dryococelus australis</name>
    <dbReference type="NCBI Taxonomy" id="614101"/>
    <lineage>
        <taxon>Eukaryota</taxon>
        <taxon>Metazoa</taxon>
        <taxon>Ecdysozoa</taxon>
        <taxon>Arthropoda</taxon>
        <taxon>Hexapoda</taxon>
        <taxon>Insecta</taxon>
        <taxon>Pterygota</taxon>
        <taxon>Neoptera</taxon>
        <taxon>Polyneoptera</taxon>
        <taxon>Phasmatodea</taxon>
        <taxon>Verophasmatodea</taxon>
        <taxon>Anareolatae</taxon>
        <taxon>Phasmatidae</taxon>
        <taxon>Eurycanthinae</taxon>
        <taxon>Dryococelus</taxon>
    </lineage>
</organism>
<evidence type="ECO:0000313" key="3">
    <source>
        <dbReference type="Proteomes" id="UP001159363"/>
    </source>
</evidence>
<name>A0ABQ9G0Q2_9NEOP</name>
<evidence type="ECO:0000259" key="1">
    <source>
        <dbReference type="Pfam" id="PF13843"/>
    </source>
</evidence>